<feature type="compositionally biased region" description="Polar residues" evidence="1">
    <location>
        <begin position="85"/>
        <end position="94"/>
    </location>
</feature>
<accession>A0A8A1LMY1</accession>
<evidence type="ECO:0000313" key="3">
    <source>
        <dbReference type="Proteomes" id="UP000663419"/>
    </source>
</evidence>
<proteinExistence type="predicted"/>
<dbReference type="VEuPathDB" id="FungiDB:I7I53_01977"/>
<feature type="region of interest" description="Disordered" evidence="1">
    <location>
        <begin position="1"/>
        <end position="106"/>
    </location>
</feature>
<dbReference type="Proteomes" id="UP000663419">
    <property type="component" value="Chromosome 3"/>
</dbReference>
<feature type="compositionally biased region" description="Basic residues" evidence="1">
    <location>
        <begin position="73"/>
        <end position="84"/>
    </location>
</feature>
<feature type="compositionally biased region" description="Low complexity" evidence="1">
    <location>
        <begin position="24"/>
        <end position="41"/>
    </location>
</feature>
<evidence type="ECO:0000256" key="1">
    <source>
        <dbReference type="SAM" id="MobiDB-lite"/>
    </source>
</evidence>
<dbReference type="AlphaFoldDB" id="A0A8A1LMY1"/>
<gene>
    <name evidence="2" type="ORF">I7I53_01977</name>
</gene>
<dbReference type="EMBL" id="CP069104">
    <property type="protein sequence ID" value="QSS54435.1"/>
    <property type="molecule type" value="Genomic_DNA"/>
</dbReference>
<protein>
    <submittedName>
        <fullName evidence="2">RNA_pol_I_A49 superfamily domain-containing protein</fullName>
    </submittedName>
</protein>
<organism evidence="2 3">
    <name type="scientific">Ajellomyces capsulatus (strain H88)</name>
    <name type="common">Darling's disease fungus</name>
    <name type="synonym">Histoplasma capsulatum</name>
    <dbReference type="NCBI Taxonomy" id="544711"/>
    <lineage>
        <taxon>Eukaryota</taxon>
        <taxon>Fungi</taxon>
        <taxon>Dikarya</taxon>
        <taxon>Ascomycota</taxon>
        <taxon>Pezizomycotina</taxon>
        <taxon>Eurotiomycetes</taxon>
        <taxon>Eurotiomycetidae</taxon>
        <taxon>Onygenales</taxon>
        <taxon>Ajellomycetaceae</taxon>
        <taxon>Histoplasma</taxon>
    </lineage>
</organism>
<evidence type="ECO:0000313" key="2">
    <source>
        <dbReference type="EMBL" id="QSS54435.1"/>
    </source>
</evidence>
<reference evidence="2" key="1">
    <citation type="submission" date="2021-01" db="EMBL/GenBank/DDBJ databases">
        <title>Chromosome-level genome assembly of a human fungal pathogen reveals clustering of transcriptionally co-regulated genes.</title>
        <authorList>
            <person name="Voorhies M."/>
            <person name="Cohen S."/>
            <person name="Shea T.P."/>
            <person name="Petrus S."/>
            <person name="Munoz J.F."/>
            <person name="Poplawski S."/>
            <person name="Goldman W.E."/>
            <person name="Michael T."/>
            <person name="Cuomo C.A."/>
            <person name="Sil A."/>
            <person name="Beyhan S."/>
        </authorList>
    </citation>
    <scope>NUCLEOTIDE SEQUENCE</scope>
    <source>
        <strain evidence="2">H88</strain>
    </source>
</reference>
<sequence length="171" mass="18840">MGKAMGILLCNPTGQNAPPSLKLSAPNNPAKPSNPSQRTPSSPTPQPASGPAPQRMPFFHQSLRTTQPLPAVPHRRPPRPKSKLQSHFPNQTYPPRTHRRSTRSKPWFPTACRPCAPCPSRSGRRPLLRGNRCFQALASWRTGSTTSCGRAMRRSCNCYAISWFSSSCRGP</sequence>
<name>A0A8A1LMY1_AJEC8</name>